<reference evidence="3" key="1">
    <citation type="journal article" date="2019" name="Int. J. Syst. Evol. Microbiol.">
        <title>The Global Catalogue of Microorganisms (GCM) 10K type strain sequencing project: providing services to taxonomists for standard genome sequencing and annotation.</title>
        <authorList>
            <consortium name="The Broad Institute Genomics Platform"/>
            <consortium name="The Broad Institute Genome Sequencing Center for Infectious Disease"/>
            <person name="Wu L."/>
            <person name="Ma J."/>
        </authorList>
    </citation>
    <scope>NUCLEOTIDE SEQUENCE [LARGE SCALE GENOMIC DNA]</scope>
    <source>
        <strain evidence="3">TBRC 4489</strain>
    </source>
</reference>
<sequence>MLRKVQVLLAAIACGALFGAAGIDAPAAGASAVCKSVPGFCDKQPPGDRTNDDDWI</sequence>
<gene>
    <name evidence="2" type="ORF">ACFOWE_05735</name>
</gene>
<evidence type="ECO:0000256" key="1">
    <source>
        <dbReference type="SAM" id="SignalP"/>
    </source>
</evidence>
<feature type="signal peptide" evidence="1">
    <location>
        <begin position="1"/>
        <end position="19"/>
    </location>
</feature>
<keyword evidence="1" id="KW-0732">Signal</keyword>
<name>A0ABV8I137_9ACTN</name>
<proteinExistence type="predicted"/>
<feature type="chain" id="PRO_5046752399" evidence="1">
    <location>
        <begin position="20"/>
        <end position="56"/>
    </location>
</feature>
<organism evidence="2 3">
    <name type="scientific">Planomonospora corallina</name>
    <dbReference type="NCBI Taxonomy" id="1806052"/>
    <lineage>
        <taxon>Bacteria</taxon>
        <taxon>Bacillati</taxon>
        <taxon>Actinomycetota</taxon>
        <taxon>Actinomycetes</taxon>
        <taxon>Streptosporangiales</taxon>
        <taxon>Streptosporangiaceae</taxon>
        <taxon>Planomonospora</taxon>
    </lineage>
</organism>
<dbReference type="RefSeq" id="WP_377285875.1">
    <property type="nucleotide sequence ID" value="NZ_JBHSBM010000011.1"/>
</dbReference>
<dbReference type="EMBL" id="JBHSBM010000011">
    <property type="protein sequence ID" value="MFC4057784.1"/>
    <property type="molecule type" value="Genomic_DNA"/>
</dbReference>
<evidence type="ECO:0000313" key="3">
    <source>
        <dbReference type="Proteomes" id="UP001595850"/>
    </source>
</evidence>
<accession>A0ABV8I137</accession>
<keyword evidence="3" id="KW-1185">Reference proteome</keyword>
<dbReference type="Proteomes" id="UP001595850">
    <property type="component" value="Unassembled WGS sequence"/>
</dbReference>
<evidence type="ECO:0000313" key="2">
    <source>
        <dbReference type="EMBL" id="MFC4057784.1"/>
    </source>
</evidence>
<protein>
    <submittedName>
        <fullName evidence="2">Uncharacterized protein</fullName>
    </submittedName>
</protein>
<comment type="caution">
    <text evidence="2">The sequence shown here is derived from an EMBL/GenBank/DDBJ whole genome shotgun (WGS) entry which is preliminary data.</text>
</comment>